<dbReference type="NCBIfam" id="TIGR01484">
    <property type="entry name" value="HAD-SF-IIB"/>
    <property type="match status" value="1"/>
</dbReference>
<dbReference type="GO" id="GO:0000287">
    <property type="term" value="F:magnesium ion binding"/>
    <property type="evidence" value="ECO:0007669"/>
    <property type="project" value="TreeGrafter"/>
</dbReference>
<dbReference type="RefSeq" id="WP_217748112.1">
    <property type="nucleotide sequence ID" value="NZ_JAHOEB010000074.1"/>
</dbReference>
<evidence type="ECO:0000313" key="1">
    <source>
        <dbReference type="EMBL" id="MBV3383421.1"/>
    </source>
</evidence>
<comment type="caution">
    <text evidence="1">The sequence shown here is derived from an EMBL/GenBank/DDBJ whole genome shotgun (WGS) entry which is preliminary data.</text>
</comment>
<dbReference type="Pfam" id="PF08282">
    <property type="entry name" value="Hydrolase_3"/>
    <property type="match status" value="1"/>
</dbReference>
<dbReference type="AlphaFoldDB" id="A0AAW4MSW3"/>
<reference evidence="1 4" key="1">
    <citation type="submission" date="2021-06" db="EMBL/GenBank/DDBJ databases">
        <title>Collection of gut derived symbiotic bacterial strains cultured from healthy donors.</title>
        <authorList>
            <person name="Lin H."/>
            <person name="Littmann E."/>
            <person name="Pamer E.G."/>
        </authorList>
    </citation>
    <scope>NUCLEOTIDE SEQUENCE</scope>
    <source>
        <strain evidence="2 4">MSK.21.70</strain>
        <strain evidence="1">MSK.21.82</strain>
    </source>
</reference>
<dbReference type="Proteomes" id="UP001197492">
    <property type="component" value="Unassembled WGS sequence"/>
</dbReference>
<dbReference type="EMBL" id="JAHOEL010000074">
    <property type="protein sequence ID" value="MBV3393453.1"/>
    <property type="molecule type" value="Genomic_DNA"/>
</dbReference>
<gene>
    <name evidence="1" type="ORF">KSV97_09405</name>
    <name evidence="2" type="ORF">KSW06_09380</name>
</gene>
<dbReference type="PANTHER" id="PTHR10000:SF8">
    <property type="entry name" value="HAD SUPERFAMILY HYDROLASE-LIKE, TYPE 3"/>
    <property type="match status" value="1"/>
</dbReference>
<keyword evidence="1" id="KW-0378">Hydrolase</keyword>
<dbReference type="GO" id="GO:0005829">
    <property type="term" value="C:cytosol"/>
    <property type="evidence" value="ECO:0007669"/>
    <property type="project" value="TreeGrafter"/>
</dbReference>
<evidence type="ECO:0000313" key="3">
    <source>
        <dbReference type="Proteomes" id="UP001196408"/>
    </source>
</evidence>
<protein>
    <submittedName>
        <fullName evidence="1">Cof-type HAD-IIB family hydrolase</fullName>
    </submittedName>
</protein>
<proteinExistence type="predicted"/>
<dbReference type="EMBL" id="JAHOEF010000074">
    <property type="protein sequence ID" value="MBV3383421.1"/>
    <property type="molecule type" value="Genomic_DNA"/>
</dbReference>
<dbReference type="Proteomes" id="UP001196408">
    <property type="component" value="Unassembled WGS sequence"/>
</dbReference>
<dbReference type="PANTHER" id="PTHR10000">
    <property type="entry name" value="PHOSPHOSERINE PHOSPHATASE"/>
    <property type="match status" value="1"/>
</dbReference>
<accession>A0AAW4MSW3</accession>
<organism evidence="1 3">
    <name type="scientific">Catenibacterium mitsuokai</name>
    <dbReference type="NCBI Taxonomy" id="100886"/>
    <lineage>
        <taxon>Bacteria</taxon>
        <taxon>Bacillati</taxon>
        <taxon>Bacillota</taxon>
        <taxon>Erysipelotrichia</taxon>
        <taxon>Erysipelotrichales</taxon>
        <taxon>Coprobacillaceae</taxon>
        <taxon>Catenibacterium</taxon>
    </lineage>
</organism>
<keyword evidence="4" id="KW-1185">Reference proteome</keyword>
<dbReference type="GO" id="GO:0016791">
    <property type="term" value="F:phosphatase activity"/>
    <property type="evidence" value="ECO:0007669"/>
    <property type="project" value="TreeGrafter"/>
</dbReference>
<sequence>MKVFATDLDGTLVHNKKVAETDKEAITAFQKENLFGVCTGRPLSCLYDVEGIPFDFYIMCTGALLLDKDRHVIEEHLLDKELVRDIYNHYRDYSNIIVQTESESHFYFTDFIDFPTFTMIKDFEEIKDSKFYSISLVFDTNEEAATFVSDVHDRYPMVSGYQNKNVIDIVSKGISKGTGVKAIKKHFNADKMLGIGDSYNDLPLFKASDYSFTFHSSPDSLKEEVNDVVSSVSEAINKVL</sequence>
<dbReference type="GeneID" id="301323573"/>
<dbReference type="InterPro" id="IPR006379">
    <property type="entry name" value="HAD-SF_hydro_IIB"/>
</dbReference>
<evidence type="ECO:0000313" key="4">
    <source>
        <dbReference type="Proteomes" id="UP001197492"/>
    </source>
</evidence>
<evidence type="ECO:0000313" key="2">
    <source>
        <dbReference type="EMBL" id="MBV3393453.1"/>
    </source>
</evidence>
<name>A0AAW4MSW3_9FIRM</name>